<dbReference type="GO" id="GO:0005179">
    <property type="term" value="F:hormone activity"/>
    <property type="evidence" value="ECO:0007669"/>
    <property type="project" value="InterPro"/>
</dbReference>
<dbReference type="EMBL" id="JAUCMV010000001">
    <property type="protein sequence ID" value="KAK0423855.1"/>
    <property type="molecule type" value="Genomic_DNA"/>
</dbReference>
<accession>A0AA39IHQ2</accession>
<comment type="subcellular location">
    <subcellularLocation>
        <location evidence="1">Secreted</location>
    </subcellularLocation>
</comment>
<evidence type="ECO:0000256" key="1">
    <source>
        <dbReference type="ARBA" id="ARBA00004613"/>
    </source>
</evidence>
<feature type="signal peptide" evidence="6">
    <location>
        <begin position="1"/>
        <end position="17"/>
    </location>
</feature>
<evidence type="ECO:0008006" key="9">
    <source>
        <dbReference type="Google" id="ProtNLM"/>
    </source>
</evidence>
<keyword evidence="3" id="KW-0964">Secreted</keyword>
<proteinExistence type="inferred from homology"/>
<organism evidence="7 8">
    <name type="scientific">Steinernema hermaphroditum</name>
    <dbReference type="NCBI Taxonomy" id="289476"/>
    <lineage>
        <taxon>Eukaryota</taxon>
        <taxon>Metazoa</taxon>
        <taxon>Ecdysozoa</taxon>
        <taxon>Nematoda</taxon>
        <taxon>Chromadorea</taxon>
        <taxon>Rhabditida</taxon>
        <taxon>Tylenchina</taxon>
        <taxon>Panagrolaimomorpha</taxon>
        <taxon>Strongyloidoidea</taxon>
        <taxon>Steinernematidae</taxon>
        <taxon>Steinernema</taxon>
    </lineage>
</organism>
<dbReference type="Gene3D" id="1.10.100.10">
    <property type="entry name" value="Insulin-like"/>
    <property type="match status" value="1"/>
</dbReference>
<protein>
    <recommendedName>
        <fullName evidence="9">Insulin-like domain-containing protein</fullName>
    </recommendedName>
</protein>
<evidence type="ECO:0000313" key="7">
    <source>
        <dbReference type="EMBL" id="KAK0423855.1"/>
    </source>
</evidence>
<feature type="chain" id="PRO_5041255166" description="Insulin-like domain-containing protein" evidence="6">
    <location>
        <begin position="18"/>
        <end position="102"/>
    </location>
</feature>
<dbReference type="Proteomes" id="UP001175271">
    <property type="component" value="Unassembled WGS sequence"/>
</dbReference>
<gene>
    <name evidence="7" type="ORF">QR680_008370</name>
</gene>
<name>A0AA39IHQ2_9BILA</name>
<reference evidence="7" key="1">
    <citation type="submission" date="2023-06" db="EMBL/GenBank/DDBJ databases">
        <title>Genomic analysis of the entomopathogenic nematode Steinernema hermaphroditum.</title>
        <authorList>
            <person name="Schwarz E.M."/>
            <person name="Heppert J.K."/>
            <person name="Baniya A."/>
            <person name="Schwartz H.T."/>
            <person name="Tan C.-H."/>
            <person name="Antoshechkin I."/>
            <person name="Sternberg P.W."/>
            <person name="Goodrich-Blair H."/>
            <person name="Dillman A.R."/>
        </authorList>
    </citation>
    <scope>NUCLEOTIDE SEQUENCE</scope>
    <source>
        <strain evidence="7">PS9179</strain>
        <tissue evidence="7">Whole animal</tissue>
    </source>
</reference>
<evidence type="ECO:0000256" key="3">
    <source>
        <dbReference type="ARBA" id="ARBA00022525"/>
    </source>
</evidence>
<evidence type="ECO:0000256" key="5">
    <source>
        <dbReference type="ARBA" id="ARBA00023157"/>
    </source>
</evidence>
<dbReference type="InterPro" id="IPR003235">
    <property type="entry name" value="Nem_insulin-like_b-type"/>
</dbReference>
<evidence type="ECO:0000313" key="8">
    <source>
        <dbReference type="Proteomes" id="UP001175271"/>
    </source>
</evidence>
<comment type="similarity">
    <text evidence="2">Belongs to the insulin family.</text>
</comment>
<dbReference type="InterPro" id="IPR036438">
    <property type="entry name" value="Insulin-like_sf"/>
</dbReference>
<keyword evidence="4 6" id="KW-0732">Signal</keyword>
<evidence type="ECO:0000256" key="2">
    <source>
        <dbReference type="ARBA" id="ARBA00009034"/>
    </source>
</evidence>
<evidence type="ECO:0000256" key="4">
    <source>
        <dbReference type="ARBA" id="ARBA00022729"/>
    </source>
</evidence>
<dbReference type="GO" id="GO:0005576">
    <property type="term" value="C:extracellular region"/>
    <property type="evidence" value="ECO:0007669"/>
    <property type="project" value="UniProtKB-SubCell"/>
</dbReference>
<dbReference type="SUPFAM" id="SSF56994">
    <property type="entry name" value="Insulin-like"/>
    <property type="match status" value="1"/>
</dbReference>
<keyword evidence="5" id="KW-1015">Disulfide bond</keyword>
<keyword evidence="8" id="KW-1185">Reference proteome</keyword>
<sequence>MVNAILILAVVSSMISASPLREDVVVLVPSAAKDYIRNEMEKDMFEKKNLCGNDLVRVLEQTCKNGASLEKHDFSPEEINNIWTGCCYPGCSVAEIHLAFCK</sequence>
<dbReference type="Pfam" id="PF03488">
    <property type="entry name" value="Ins_beta"/>
    <property type="match status" value="1"/>
</dbReference>
<comment type="caution">
    <text evidence="7">The sequence shown here is derived from an EMBL/GenBank/DDBJ whole genome shotgun (WGS) entry which is preliminary data.</text>
</comment>
<dbReference type="AlphaFoldDB" id="A0AA39IHQ2"/>
<evidence type="ECO:0000256" key="6">
    <source>
        <dbReference type="SAM" id="SignalP"/>
    </source>
</evidence>